<evidence type="ECO:0000256" key="5">
    <source>
        <dbReference type="ARBA" id="ARBA00022741"/>
    </source>
</evidence>
<dbReference type="AlphaFoldDB" id="X6MXX5"/>
<dbReference type="Pfam" id="PF26023">
    <property type="entry name" value="ALA1"/>
    <property type="match status" value="1"/>
</dbReference>
<keyword evidence="3" id="KW-0820">tRNA-binding</keyword>
<keyword evidence="6" id="KW-0067">ATP-binding</keyword>
<keyword evidence="8" id="KW-0648">Protein biosynthesis</keyword>
<keyword evidence="4" id="KW-0436">Ligase</keyword>
<name>X6MXX5_RETFI</name>
<keyword evidence="7" id="KW-0694">RNA-binding</keyword>
<dbReference type="GO" id="GO:0005739">
    <property type="term" value="C:mitochondrion"/>
    <property type="evidence" value="ECO:0007669"/>
    <property type="project" value="TreeGrafter"/>
</dbReference>
<dbReference type="SMART" id="SM00863">
    <property type="entry name" value="tRNA_SAD"/>
    <property type="match status" value="1"/>
</dbReference>
<evidence type="ECO:0000256" key="3">
    <source>
        <dbReference type="ARBA" id="ARBA00022555"/>
    </source>
</evidence>
<accession>X6MXX5</accession>
<reference evidence="11 12" key="1">
    <citation type="journal article" date="2013" name="Curr. Biol.">
        <title>The Genome of the Foraminiferan Reticulomyxa filosa.</title>
        <authorList>
            <person name="Glockner G."/>
            <person name="Hulsmann N."/>
            <person name="Schleicher M."/>
            <person name="Noegel A.A."/>
            <person name="Eichinger L."/>
            <person name="Gallinger C."/>
            <person name="Pawlowski J."/>
            <person name="Sierra R."/>
            <person name="Euteneuer U."/>
            <person name="Pillet L."/>
            <person name="Moustafa A."/>
            <person name="Platzer M."/>
            <person name="Groth M."/>
            <person name="Szafranski K."/>
            <person name="Schliwa M."/>
        </authorList>
    </citation>
    <scope>NUCLEOTIDE SEQUENCE [LARGE SCALE GENOMIC DNA]</scope>
</reference>
<comment type="similarity">
    <text evidence="1">Belongs to the class-II aminoacyl-tRNA synthetase family.</text>
</comment>
<keyword evidence="12" id="KW-1185">Reference proteome</keyword>
<keyword evidence="5" id="KW-0547">Nucleotide-binding</keyword>
<dbReference type="OMA" id="MFDERYP"/>
<evidence type="ECO:0000256" key="2">
    <source>
        <dbReference type="ARBA" id="ARBA00013168"/>
    </source>
</evidence>
<sequence>MFDERYPPQVRVVAIGCQVKEVLRDPKNSKWLDFSIELCGGTHLKNSTEAKQFVILSEESISGGVRRIIAATGRGAELATDNANTLREDFAEAKELPDGKELSKACAQLSSTLANAKISVLVKHELQKELDELNKRDIKYKKTLSKQLQDK</sequence>
<dbReference type="EMBL" id="ASPP01014540">
    <property type="protein sequence ID" value="ETO18696.1"/>
    <property type="molecule type" value="Genomic_DNA"/>
</dbReference>
<gene>
    <name evidence="11" type="ORF">RFI_18556</name>
</gene>
<evidence type="ECO:0000259" key="10">
    <source>
        <dbReference type="SMART" id="SM00863"/>
    </source>
</evidence>
<evidence type="ECO:0000256" key="6">
    <source>
        <dbReference type="ARBA" id="ARBA00022840"/>
    </source>
</evidence>
<dbReference type="Proteomes" id="UP000023152">
    <property type="component" value="Unassembled WGS sequence"/>
</dbReference>
<dbReference type="GO" id="GO:0002161">
    <property type="term" value="F:aminoacyl-tRNA deacylase activity"/>
    <property type="evidence" value="ECO:0007669"/>
    <property type="project" value="TreeGrafter"/>
</dbReference>
<evidence type="ECO:0000313" key="11">
    <source>
        <dbReference type="EMBL" id="ETO18696.1"/>
    </source>
</evidence>
<feature type="domain" description="Threonyl/alanyl tRNA synthetase SAD" evidence="10">
    <location>
        <begin position="10"/>
        <end position="69"/>
    </location>
</feature>
<evidence type="ECO:0000256" key="4">
    <source>
        <dbReference type="ARBA" id="ARBA00022598"/>
    </source>
</evidence>
<protein>
    <recommendedName>
        <fullName evidence="2">alanine--tRNA ligase</fullName>
        <ecNumber evidence="2">6.1.1.7</ecNumber>
    </recommendedName>
</protein>
<evidence type="ECO:0000256" key="1">
    <source>
        <dbReference type="ARBA" id="ARBA00008226"/>
    </source>
</evidence>
<comment type="caution">
    <text evidence="11">The sequence shown here is derived from an EMBL/GenBank/DDBJ whole genome shotgun (WGS) entry which is preliminary data.</text>
</comment>
<dbReference type="OrthoDB" id="1712835at2759"/>
<dbReference type="Pfam" id="PF07973">
    <property type="entry name" value="tRNA_SAD"/>
    <property type="match status" value="1"/>
</dbReference>
<dbReference type="GO" id="GO:0000049">
    <property type="term" value="F:tRNA binding"/>
    <property type="evidence" value="ECO:0007669"/>
    <property type="project" value="UniProtKB-KW"/>
</dbReference>
<evidence type="ECO:0000256" key="7">
    <source>
        <dbReference type="ARBA" id="ARBA00022884"/>
    </source>
</evidence>
<evidence type="ECO:0000313" key="12">
    <source>
        <dbReference type="Proteomes" id="UP000023152"/>
    </source>
</evidence>
<dbReference type="FunFam" id="3.30.980.10:FF:000004">
    <property type="entry name" value="Alanine--tRNA ligase, cytoplasmic"/>
    <property type="match status" value="1"/>
</dbReference>
<dbReference type="GO" id="GO:0004813">
    <property type="term" value="F:alanine-tRNA ligase activity"/>
    <property type="evidence" value="ECO:0007669"/>
    <property type="project" value="UniProtKB-EC"/>
</dbReference>
<dbReference type="Gene3D" id="3.30.980.10">
    <property type="entry name" value="Threonyl-trna Synthetase, Chain A, domain 2"/>
    <property type="match status" value="1"/>
</dbReference>
<dbReference type="GO" id="GO:0005524">
    <property type="term" value="F:ATP binding"/>
    <property type="evidence" value="ECO:0007669"/>
    <property type="project" value="UniProtKB-KW"/>
</dbReference>
<dbReference type="SUPFAM" id="SSF55186">
    <property type="entry name" value="ThrRS/AlaRS common domain"/>
    <property type="match status" value="1"/>
</dbReference>
<dbReference type="InterPro" id="IPR012947">
    <property type="entry name" value="tRNA_SAD"/>
</dbReference>
<keyword evidence="9" id="KW-0030">Aminoacyl-tRNA synthetase</keyword>
<dbReference type="PANTHER" id="PTHR11777:SF9">
    <property type="entry name" value="ALANINE--TRNA LIGASE, CYTOPLASMIC"/>
    <property type="match status" value="1"/>
</dbReference>
<proteinExistence type="inferred from homology"/>
<dbReference type="InterPro" id="IPR059090">
    <property type="entry name" value="ALA1_helical"/>
</dbReference>
<dbReference type="GO" id="GO:0006419">
    <property type="term" value="P:alanyl-tRNA aminoacylation"/>
    <property type="evidence" value="ECO:0007669"/>
    <property type="project" value="TreeGrafter"/>
</dbReference>
<dbReference type="InterPro" id="IPR050058">
    <property type="entry name" value="Ala-tRNA_ligase"/>
</dbReference>
<dbReference type="InterPro" id="IPR018163">
    <property type="entry name" value="Thr/Ala-tRNA-synth_IIc_edit"/>
</dbReference>
<dbReference type="PANTHER" id="PTHR11777">
    <property type="entry name" value="ALANYL-TRNA SYNTHETASE"/>
    <property type="match status" value="1"/>
</dbReference>
<dbReference type="EC" id="6.1.1.7" evidence="2"/>
<organism evidence="11 12">
    <name type="scientific">Reticulomyxa filosa</name>
    <dbReference type="NCBI Taxonomy" id="46433"/>
    <lineage>
        <taxon>Eukaryota</taxon>
        <taxon>Sar</taxon>
        <taxon>Rhizaria</taxon>
        <taxon>Retaria</taxon>
        <taxon>Foraminifera</taxon>
        <taxon>Monothalamids</taxon>
        <taxon>Reticulomyxidae</taxon>
        <taxon>Reticulomyxa</taxon>
    </lineage>
</organism>
<evidence type="ECO:0000256" key="8">
    <source>
        <dbReference type="ARBA" id="ARBA00022917"/>
    </source>
</evidence>
<feature type="non-terminal residue" evidence="11">
    <location>
        <position position="151"/>
    </location>
</feature>
<evidence type="ECO:0000256" key="9">
    <source>
        <dbReference type="ARBA" id="ARBA00023146"/>
    </source>
</evidence>